<protein>
    <submittedName>
        <fullName evidence="2">Uncharacterized protein</fullName>
    </submittedName>
</protein>
<comment type="caution">
    <text evidence="2">The sequence shown here is derived from an EMBL/GenBank/DDBJ whole genome shotgun (WGS) entry which is preliminary data.</text>
</comment>
<feature type="compositionally biased region" description="Basic residues" evidence="1">
    <location>
        <begin position="54"/>
        <end position="68"/>
    </location>
</feature>
<feature type="compositionally biased region" description="Low complexity" evidence="1">
    <location>
        <begin position="9"/>
        <end position="25"/>
    </location>
</feature>
<dbReference type="AlphaFoldDB" id="A0AAP0L7V9"/>
<feature type="region of interest" description="Disordered" evidence="1">
    <location>
        <begin position="1"/>
        <end position="123"/>
    </location>
</feature>
<evidence type="ECO:0000256" key="1">
    <source>
        <dbReference type="SAM" id="MobiDB-lite"/>
    </source>
</evidence>
<organism evidence="2 3">
    <name type="scientific">Stephania yunnanensis</name>
    <dbReference type="NCBI Taxonomy" id="152371"/>
    <lineage>
        <taxon>Eukaryota</taxon>
        <taxon>Viridiplantae</taxon>
        <taxon>Streptophyta</taxon>
        <taxon>Embryophyta</taxon>
        <taxon>Tracheophyta</taxon>
        <taxon>Spermatophyta</taxon>
        <taxon>Magnoliopsida</taxon>
        <taxon>Ranunculales</taxon>
        <taxon>Menispermaceae</taxon>
        <taxon>Menispermoideae</taxon>
        <taxon>Cissampelideae</taxon>
        <taxon>Stephania</taxon>
    </lineage>
</organism>
<gene>
    <name evidence="2" type="ORF">Syun_004821</name>
</gene>
<dbReference type="Proteomes" id="UP001420932">
    <property type="component" value="Unassembled WGS sequence"/>
</dbReference>
<feature type="compositionally biased region" description="Polar residues" evidence="1">
    <location>
        <begin position="80"/>
        <end position="93"/>
    </location>
</feature>
<accession>A0AAP0L7V9</accession>
<feature type="compositionally biased region" description="Low complexity" evidence="1">
    <location>
        <begin position="40"/>
        <end position="53"/>
    </location>
</feature>
<dbReference type="EMBL" id="JBBNAF010000002">
    <property type="protein sequence ID" value="KAK9163919.1"/>
    <property type="molecule type" value="Genomic_DNA"/>
</dbReference>
<sequence>MTTTHARLARSSLTAAPAAAVDSGVTTGGGASTGSGGGVSAKAAGVGATSTVGKKQRRASPVRRRQRCCRAAATQLATRGSGNVRQQRATQGSDARCDNSGGSAGSGAVARCRNNRSPGLKLP</sequence>
<evidence type="ECO:0000313" key="3">
    <source>
        <dbReference type="Proteomes" id="UP001420932"/>
    </source>
</evidence>
<feature type="compositionally biased region" description="Low complexity" evidence="1">
    <location>
        <begin position="69"/>
        <end position="79"/>
    </location>
</feature>
<evidence type="ECO:0000313" key="2">
    <source>
        <dbReference type="EMBL" id="KAK9163919.1"/>
    </source>
</evidence>
<reference evidence="2 3" key="1">
    <citation type="submission" date="2024-01" db="EMBL/GenBank/DDBJ databases">
        <title>Genome assemblies of Stephania.</title>
        <authorList>
            <person name="Yang L."/>
        </authorList>
    </citation>
    <scope>NUCLEOTIDE SEQUENCE [LARGE SCALE GENOMIC DNA]</scope>
    <source>
        <strain evidence="2">YNDBR</strain>
        <tissue evidence="2">Leaf</tissue>
    </source>
</reference>
<keyword evidence="3" id="KW-1185">Reference proteome</keyword>
<feature type="compositionally biased region" description="Gly residues" evidence="1">
    <location>
        <begin position="26"/>
        <end position="39"/>
    </location>
</feature>
<proteinExistence type="predicted"/>
<name>A0AAP0L7V9_9MAGN</name>